<feature type="binding site" evidence="16">
    <location>
        <begin position="202"/>
        <end position="203"/>
    </location>
    <ligand>
        <name>NAD(+)</name>
        <dbReference type="ChEBI" id="CHEBI:57540"/>
    </ligand>
</feature>
<dbReference type="InterPro" id="IPR036291">
    <property type="entry name" value="NAD(P)-bd_dom_sf"/>
</dbReference>
<feature type="binding site" evidence="16">
    <location>
        <position position="249"/>
    </location>
    <ligand>
        <name>NAD(+)</name>
        <dbReference type="ChEBI" id="CHEBI:57540"/>
    </ligand>
</feature>
<feature type="binding site" evidence="16">
    <location>
        <begin position="319"/>
        <end position="322"/>
    </location>
    <ligand>
        <name>NAD(+)</name>
        <dbReference type="ChEBI" id="CHEBI:57540"/>
    </ligand>
</feature>
<feature type="binding site" evidence="16">
    <location>
        <position position="129"/>
    </location>
    <ligand>
        <name>NAD(+)</name>
        <dbReference type="ChEBI" id="CHEBI:57540"/>
    </ligand>
</feature>
<evidence type="ECO:0000256" key="2">
    <source>
        <dbReference type="ARBA" id="ARBA00004884"/>
    </source>
</evidence>
<keyword evidence="8 14" id="KW-0560">Oxidoreductase</keyword>
<evidence type="ECO:0000256" key="17">
    <source>
        <dbReference type="PIRSR" id="PIRSR018250-4"/>
    </source>
</evidence>
<dbReference type="FunFam" id="3.40.50.720:FF:000217">
    <property type="entry name" value="Saccharopine dehydrogenase [NAD(+), L-lysine-forming]"/>
    <property type="match status" value="1"/>
</dbReference>
<keyword evidence="21" id="KW-1185">Reference proteome</keyword>
<dbReference type="SUPFAM" id="SSF51735">
    <property type="entry name" value="NAD(P)-binding Rossmann-fold domains"/>
    <property type="match status" value="1"/>
</dbReference>
<evidence type="ECO:0000256" key="6">
    <source>
        <dbReference type="ARBA" id="ARBA00021221"/>
    </source>
</evidence>
<feature type="active site" description="Proton acceptor" evidence="15">
    <location>
        <position position="77"/>
    </location>
</feature>
<dbReference type="SUPFAM" id="SSF52283">
    <property type="entry name" value="Formate/glycerate dehydrogenase catalytic domain-like"/>
    <property type="match status" value="1"/>
</dbReference>
<dbReference type="CDD" id="cd12188">
    <property type="entry name" value="SDH"/>
    <property type="match status" value="1"/>
</dbReference>
<evidence type="ECO:0000259" key="19">
    <source>
        <dbReference type="SMART" id="SM01003"/>
    </source>
</evidence>
<evidence type="ECO:0000256" key="4">
    <source>
        <dbReference type="ARBA" id="ARBA00011245"/>
    </source>
</evidence>
<dbReference type="AlphaFoldDB" id="A0A9Q8LE88"/>
<dbReference type="GO" id="GO:0005737">
    <property type="term" value="C:cytoplasm"/>
    <property type="evidence" value="ECO:0007669"/>
    <property type="project" value="TreeGrafter"/>
</dbReference>
<evidence type="ECO:0000256" key="15">
    <source>
        <dbReference type="PIRSR" id="PIRSR018250-1"/>
    </source>
</evidence>
<dbReference type="OMA" id="YFFFSHT"/>
<evidence type="ECO:0000256" key="16">
    <source>
        <dbReference type="PIRSR" id="PIRSR018250-3"/>
    </source>
</evidence>
<evidence type="ECO:0000256" key="5">
    <source>
        <dbReference type="ARBA" id="ARBA00012847"/>
    </source>
</evidence>
<evidence type="ECO:0000256" key="13">
    <source>
        <dbReference type="ARBA" id="ARBA00047860"/>
    </source>
</evidence>
<feature type="disulfide bond" evidence="17">
    <location>
        <begin position="204"/>
        <end position="247"/>
    </location>
</feature>
<evidence type="ECO:0000256" key="1">
    <source>
        <dbReference type="ARBA" id="ARBA00004078"/>
    </source>
</evidence>
<dbReference type="EMBL" id="CP090166">
    <property type="protein sequence ID" value="UJO15790.1"/>
    <property type="molecule type" value="Genomic_DNA"/>
</dbReference>
<dbReference type="Pfam" id="PF05222">
    <property type="entry name" value="AlaDh_PNT_N"/>
    <property type="match status" value="1"/>
</dbReference>
<evidence type="ECO:0000256" key="14">
    <source>
        <dbReference type="PIRNR" id="PIRNR018250"/>
    </source>
</evidence>
<feature type="active site" description="Proton donor" evidence="15">
    <location>
        <position position="95"/>
    </location>
</feature>
<evidence type="ECO:0000256" key="9">
    <source>
        <dbReference type="ARBA" id="ARBA00023027"/>
    </source>
</evidence>
<evidence type="ECO:0000259" key="18">
    <source>
        <dbReference type="SMART" id="SM01002"/>
    </source>
</evidence>
<comment type="catalytic activity">
    <reaction evidence="13 14">
        <text>L-saccharopine + NAD(+) + H2O = L-lysine + 2-oxoglutarate + NADH + H(+)</text>
        <dbReference type="Rhea" id="RHEA:12440"/>
        <dbReference type="ChEBI" id="CHEBI:15377"/>
        <dbReference type="ChEBI" id="CHEBI:15378"/>
        <dbReference type="ChEBI" id="CHEBI:16810"/>
        <dbReference type="ChEBI" id="CHEBI:32551"/>
        <dbReference type="ChEBI" id="CHEBI:57540"/>
        <dbReference type="ChEBI" id="CHEBI:57945"/>
        <dbReference type="ChEBI" id="CHEBI:57951"/>
        <dbReference type="EC" id="1.5.1.7"/>
    </reaction>
</comment>
<dbReference type="KEGG" id="ffu:CLAFUR5_05047"/>
<dbReference type="FunFam" id="3.40.50.720:FF:000627">
    <property type="entry name" value="Saccharopine dehydrogenase [NAD(+), L-lysine-forming]"/>
    <property type="match status" value="1"/>
</dbReference>
<dbReference type="SMART" id="SM01003">
    <property type="entry name" value="AlaDh_PNT_N"/>
    <property type="match status" value="1"/>
</dbReference>
<dbReference type="GO" id="GO:0004754">
    <property type="term" value="F:saccharopine dehydrogenase (NAD+, L-lysine-forming) activity"/>
    <property type="evidence" value="ECO:0007669"/>
    <property type="project" value="UniProtKB-EC"/>
</dbReference>
<comment type="subunit">
    <text evidence="4">Monomer.</text>
</comment>
<evidence type="ECO:0000313" key="21">
    <source>
        <dbReference type="Proteomes" id="UP000756132"/>
    </source>
</evidence>
<accession>A0A9Q8LE88</accession>
<feature type="domain" description="Alanine dehydrogenase/pyridine nucleotide transhydrogenase N-terminal" evidence="19">
    <location>
        <begin position="7"/>
        <end position="141"/>
    </location>
</feature>
<evidence type="ECO:0000256" key="11">
    <source>
        <dbReference type="ARBA" id="ARBA00023157"/>
    </source>
</evidence>
<dbReference type="GeneID" id="71984925"/>
<keyword evidence="10 14" id="KW-0457">Lysine biosynthesis</keyword>
<comment type="function">
    <text evidence="1">Catalyzes the NAD(+)-dependent cleavage of saccharopine to L-lysine and 2-oxoglutarate, the final step in the alpha-aminoadipate (AAA) pathway for lysin biosynthesis.</text>
</comment>
<dbReference type="SMART" id="SM01002">
    <property type="entry name" value="AlaDh_PNT_C"/>
    <property type="match status" value="1"/>
</dbReference>
<protein>
    <recommendedName>
        <fullName evidence="6 14">Saccharopine dehydrogenase [NAD(+), L-lysine-forming]</fullName>
        <shortName evidence="14">SDH</shortName>
        <ecNumber evidence="5 14">1.5.1.7</ecNumber>
    </recommendedName>
    <alternativeName>
        <fullName evidence="12 14">Lysine--2-oxoglutarate reductase</fullName>
    </alternativeName>
</protein>
<evidence type="ECO:0000256" key="7">
    <source>
        <dbReference type="ARBA" id="ARBA00022605"/>
    </source>
</evidence>
<comment type="pathway">
    <text evidence="2 14">Amino-acid biosynthesis; L-lysine biosynthesis via AAA pathway; L-lysine from L-alpha-aminoadipate (fungal route): step 3/3.</text>
</comment>
<reference evidence="20" key="2">
    <citation type="journal article" date="2022" name="Microb. Genom.">
        <title>A chromosome-scale genome assembly of the tomato pathogen Cladosporium fulvum reveals a compartmentalized genome architecture and the presence of a dispensable chromosome.</title>
        <authorList>
            <person name="Zaccaron A.Z."/>
            <person name="Chen L.H."/>
            <person name="Samaras A."/>
            <person name="Stergiopoulos I."/>
        </authorList>
    </citation>
    <scope>NUCLEOTIDE SEQUENCE</scope>
    <source>
        <strain evidence="20">Race5_Kim</strain>
    </source>
</reference>
<feature type="binding site" evidence="16">
    <location>
        <position position="224"/>
    </location>
    <ligand>
        <name>NAD(+)</name>
        <dbReference type="ChEBI" id="CHEBI:57540"/>
    </ligand>
</feature>
<dbReference type="InterPro" id="IPR007886">
    <property type="entry name" value="AlaDH/PNT_N"/>
</dbReference>
<evidence type="ECO:0000313" key="20">
    <source>
        <dbReference type="EMBL" id="UJO15790.1"/>
    </source>
</evidence>
<keyword evidence="9 14" id="KW-0520">NAD</keyword>
<feature type="binding site" evidence="16">
    <location>
        <position position="228"/>
    </location>
    <ligand>
        <name>NAD(+)</name>
        <dbReference type="ChEBI" id="CHEBI:57540"/>
    </ligand>
</feature>
<dbReference type="PIRSF" id="PIRSF018250">
    <property type="entry name" value="Saccharopine_DH_Lys"/>
    <property type="match status" value="1"/>
</dbReference>
<dbReference type="PANTHER" id="PTHR11133:SF23">
    <property type="entry name" value="SACCHAROPINE DEHYDROGENASE [NAD(+), L-LYSINE-FORMING]"/>
    <property type="match status" value="1"/>
</dbReference>
<dbReference type="InterPro" id="IPR051168">
    <property type="entry name" value="AASS"/>
</dbReference>
<dbReference type="PANTHER" id="PTHR11133">
    <property type="entry name" value="SACCHAROPINE DEHYDROGENASE"/>
    <property type="match status" value="1"/>
</dbReference>
<dbReference type="Proteomes" id="UP000756132">
    <property type="component" value="Chromosome 4"/>
</dbReference>
<dbReference type="GO" id="GO:0019878">
    <property type="term" value="P:lysine biosynthetic process via aminoadipic acid"/>
    <property type="evidence" value="ECO:0007669"/>
    <property type="project" value="TreeGrafter"/>
</dbReference>
<keyword evidence="11" id="KW-1015">Disulfide bond</keyword>
<keyword evidence="7 14" id="KW-0028">Amino-acid biosynthesis</keyword>
<sequence>MSGTVLHVRAETKPLEHRTAITPTVAKKLVEAGYTVNVERSPLSIFDDSEYEGTGATLVPSESWTEVPKEHIIVGLKELPEEDFPLKHIHVQFAHCYKGQRGWERVLGRFPRGHGTLLDLEFLEDEQGRRVAAFGYHAGFAGAALALLTWSHQLVNGKDSPLPGVTPYENEGLLIDNVKKAIEAGKAKGGRLPRVLVIGALGRCGRGAVDLCVKAGVEDIIKWDIPETSAKPGPYQEIIESDVFVNCIYLSAKIPPFIDAKSLSSPNRKLTVVCDVSCDTTNPHNPIPVYDINTTFDKPTVPVKLPAEANDLPLSVISIDHLPSLLPREASEAFSSALLPSLLQLNDWKNVRVWQQAEELYKDKVATLPAGAVDCKAELTATQS</sequence>
<evidence type="ECO:0000256" key="10">
    <source>
        <dbReference type="ARBA" id="ARBA00023154"/>
    </source>
</evidence>
<name>A0A9Q8LE88_PASFU</name>
<feature type="domain" description="Alanine dehydrogenase/pyridine nucleotide transhydrogenase NAD(H)-binding" evidence="18">
    <location>
        <begin position="181"/>
        <end position="318"/>
    </location>
</feature>
<dbReference type="InterPro" id="IPR027281">
    <property type="entry name" value="Lys1"/>
</dbReference>
<feature type="binding site" evidence="16">
    <location>
        <position position="276"/>
    </location>
    <ligand>
        <name>NAD(+)</name>
        <dbReference type="ChEBI" id="CHEBI:57540"/>
    </ligand>
</feature>
<organism evidence="20 21">
    <name type="scientific">Passalora fulva</name>
    <name type="common">Tomato leaf mold</name>
    <name type="synonym">Cladosporium fulvum</name>
    <dbReference type="NCBI Taxonomy" id="5499"/>
    <lineage>
        <taxon>Eukaryota</taxon>
        <taxon>Fungi</taxon>
        <taxon>Dikarya</taxon>
        <taxon>Ascomycota</taxon>
        <taxon>Pezizomycotina</taxon>
        <taxon>Dothideomycetes</taxon>
        <taxon>Dothideomycetidae</taxon>
        <taxon>Mycosphaerellales</taxon>
        <taxon>Mycosphaerellaceae</taxon>
        <taxon>Fulvia</taxon>
    </lineage>
</organism>
<dbReference type="RefSeq" id="XP_047760156.1">
    <property type="nucleotide sequence ID" value="XM_047904195.1"/>
</dbReference>
<evidence type="ECO:0000256" key="8">
    <source>
        <dbReference type="ARBA" id="ARBA00023002"/>
    </source>
</evidence>
<gene>
    <name evidence="20" type="ORF">CLAFUR5_05047</name>
</gene>
<evidence type="ECO:0000256" key="12">
    <source>
        <dbReference type="ARBA" id="ARBA00033228"/>
    </source>
</evidence>
<comment type="similarity">
    <text evidence="3 14">Belongs to the AlaDH/PNT family.</text>
</comment>
<dbReference type="InterPro" id="IPR007698">
    <property type="entry name" value="AlaDH/PNT_NAD(H)-bd"/>
</dbReference>
<evidence type="ECO:0000256" key="3">
    <source>
        <dbReference type="ARBA" id="ARBA00005689"/>
    </source>
</evidence>
<reference evidence="20" key="1">
    <citation type="submission" date="2021-12" db="EMBL/GenBank/DDBJ databases">
        <authorList>
            <person name="Zaccaron A."/>
            <person name="Stergiopoulos I."/>
        </authorList>
    </citation>
    <scope>NUCLEOTIDE SEQUENCE</scope>
    <source>
        <strain evidence="20">Race5_Kim</strain>
    </source>
</reference>
<dbReference type="OrthoDB" id="265306at2759"/>
<dbReference type="EC" id="1.5.1.7" evidence="5 14"/>
<proteinExistence type="inferred from homology"/>
<dbReference type="Gene3D" id="3.40.50.720">
    <property type="entry name" value="NAD(P)-binding Rossmann-like Domain"/>
    <property type="match status" value="2"/>
</dbReference>